<proteinExistence type="predicted"/>
<dbReference type="PIRSF" id="PIRSF016557">
    <property type="entry name" value="Caps_synth_CpsB"/>
    <property type="match status" value="1"/>
</dbReference>
<evidence type="ECO:0000313" key="2">
    <source>
        <dbReference type="EMBL" id="VAX06198.1"/>
    </source>
</evidence>
<dbReference type="PANTHER" id="PTHR39181">
    <property type="entry name" value="TYROSINE-PROTEIN PHOSPHATASE YWQE"/>
    <property type="match status" value="1"/>
</dbReference>
<dbReference type="GO" id="GO:0004725">
    <property type="term" value="F:protein tyrosine phosphatase activity"/>
    <property type="evidence" value="ECO:0007669"/>
    <property type="project" value="UniProtKB-EC"/>
</dbReference>
<organism evidence="2">
    <name type="scientific">hydrothermal vent metagenome</name>
    <dbReference type="NCBI Taxonomy" id="652676"/>
    <lineage>
        <taxon>unclassified sequences</taxon>
        <taxon>metagenomes</taxon>
        <taxon>ecological metagenomes</taxon>
    </lineage>
</organism>
<protein>
    <submittedName>
        <fullName evidence="2">Manganese-dependent protein-tyrosine phosphatase</fullName>
        <ecNumber evidence="2">3.1.3.48</ecNumber>
    </submittedName>
</protein>
<dbReference type="EMBL" id="UOFX01000011">
    <property type="protein sequence ID" value="VAX06198.1"/>
    <property type="molecule type" value="Genomic_DNA"/>
</dbReference>
<dbReference type="PANTHER" id="PTHR39181:SF1">
    <property type="entry name" value="TYROSINE-PROTEIN PHOSPHATASE YWQE"/>
    <property type="match status" value="1"/>
</dbReference>
<gene>
    <name evidence="2" type="ORF">MNBD_GAMMA26-963</name>
</gene>
<dbReference type="AlphaFoldDB" id="A0A3B1B427"/>
<accession>A0A3B1B427</accession>
<dbReference type="Gene3D" id="3.20.20.140">
    <property type="entry name" value="Metal-dependent hydrolases"/>
    <property type="match status" value="1"/>
</dbReference>
<dbReference type="Pfam" id="PF19567">
    <property type="entry name" value="CpsB_CapC"/>
    <property type="match status" value="1"/>
</dbReference>
<dbReference type="InterPro" id="IPR016667">
    <property type="entry name" value="Caps_polysacc_synth_CpsB/CapC"/>
</dbReference>
<sequence length="241" mass="26774">MFDLHSHILPGIDDGAQTTGIALEMASQAVADGITHIILTPHIQPGVYDNDIHTISSAFTAFKTDLTANHIPLAIGMAAEVRISFEIIQMVIEERIPFLGTLDGYKILLLEFPHSHILPGTEKLIDFLIQRNIRPLIAHPERINDVLRDLDKLRCFIDAGCLMQVTASSIAGFFGEAIRITSEQMLERDWIHVLATDAHNTTHRIPEMSPGREAVARLAGEETAWKLVRDNPAAICNSQFR</sequence>
<reference evidence="2" key="1">
    <citation type="submission" date="2018-06" db="EMBL/GenBank/DDBJ databases">
        <authorList>
            <person name="Zhirakovskaya E."/>
        </authorList>
    </citation>
    <scope>NUCLEOTIDE SEQUENCE</scope>
</reference>
<evidence type="ECO:0000256" key="1">
    <source>
        <dbReference type="ARBA" id="ARBA00022801"/>
    </source>
</evidence>
<name>A0A3B1B427_9ZZZZ</name>
<keyword evidence="1 2" id="KW-0378">Hydrolase</keyword>
<dbReference type="EC" id="3.1.3.48" evidence="2"/>
<dbReference type="InterPro" id="IPR016195">
    <property type="entry name" value="Pol/histidinol_Pase-like"/>
</dbReference>
<dbReference type="SUPFAM" id="SSF89550">
    <property type="entry name" value="PHP domain-like"/>
    <property type="match status" value="1"/>
</dbReference>
<dbReference type="GO" id="GO:0030145">
    <property type="term" value="F:manganese ion binding"/>
    <property type="evidence" value="ECO:0007669"/>
    <property type="project" value="InterPro"/>
</dbReference>